<organism evidence="1">
    <name type="scientific">Homo sapiens</name>
    <name type="common">Human</name>
    <dbReference type="NCBI Taxonomy" id="9606"/>
    <lineage>
        <taxon>Eukaryota</taxon>
        <taxon>Metazoa</taxon>
        <taxon>Chordata</taxon>
        <taxon>Craniata</taxon>
        <taxon>Vertebrata</taxon>
        <taxon>Euteleostomi</taxon>
        <taxon>Mammalia</taxon>
        <taxon>Eutheria</taxon>
        <taxon>Euarchontoglires</taxon>
        <taxon>Primates</taxon>
        <taxon>Haplorrhini</taxon>
        <taxon>Catarrhini</taxon>
        <taxon>Hominidae</taxon>
        <taxon>Homo</taxon>
    </lineage>
</organism>
<name>L8EAN7_HUMAN</name>
<sequence>MAQSILCLMLERKTDLKHMPSVPAFKFVTKLSFLESAIIEYHSHFLGNRAEELGTLSKQSPYTLLSKSSIFNPICINIAVNLFTSFSLSRGRDSDAFPQNSPRLRKKEVCIPTYLGEKCNQLLLCTFMNHSIV</sequence>
<proteinExistence type="predicted"/>
<evidence type="ECO:0000313" key="1">
    <source>
        <dbReference type="EMBL" id="CCQ43826.1"/>
    </source>
</evidence>
<dbReference type="AlphaFoldDB" id="L8EAN7"/>
<dbReference type="EMBL" id="HF584329">
    <property type="protein sequence ID" value="CCQ43826.1"/>
    <property type="molecule type" value="Genomic_DNA"/>
</dbReference>
<reference evidence="1" key="1">
    <citation type="journal article" date="2013" name="PLoS ONE">
        <title>Direct detection of alternative open reading frames translation products in human significantly expands the proteome.</title>
        <authorList>
            <person name="Vanderperre B."/>
            <person name="Lucier J.-F."/>
            <person name="Motard J."/>
            <person name="Tremblay G."/>
            <person name="Vanderperre S."/>
            <person name="Wisztorski M."/>
            <person name="Salzet M."/>
            <person name="Boisvert F.-M."/>
            <person name="Roucou X."/>
        </authorList>
    </citation>
    <scope>NUCLEOTIDE SEQUENCE</scope>
</reference>
<protein>
    <submittedName>
        <fullName evidence="1">Alternative protein PCSK6</fullName>
    </submittedName>
</protein>
<accession>L8EAN7</accession>
<dbReference type="ChiTaRS" id="PCSK6">
    <property type="organism name" value="human"/>
</dbReference>
<gene>
    <name evidence="1" type="primary">PCSK6</name>
</gene>
<dbReference type="OrthoDB" id="300641at2759"/>